<dbReference type="InterPro" id="IPR003784">
    <property type="entry name" value="BioY"/>
</dbReference>
<evidence type="ECO:0000256" key="2">
    <source>
        <dbReference type="SAM" id="Phobius"/>
    </source>
</evidence>
<keyword evidence="1 2" id="KW-0472">Membrane</keyword>
<dbReference type="PIRSF" id="PIRSF016661">
    <property type="entry name" value="BioY"/>
    <property type="match status" value="1"/>
</dbReference>
<proteinExistence type="inferred from homology"/>
<dbReference type="KEGG" id="teu:TEU_08075"/>
<dbReference type="Proteomes" id="UP000029980">
    <property type="component" value="Chromosome"/>
</dbReference>
<dbReference type="PANTHER" id="PTHR34295">
    <property type="entry name" value="BIOTIN TRANSPORTER BIOY"/>
    <property type="match status" value="1"/>
</dbReference>
<organism evidence="3 4">
    <name type="scientific">Thermococcus eurythermalis</name>
    <dbReference type="NCBI Taxonomy" id="1505907"/>
    <lineage>
        <taxon>Archaea</taxon>
        <taxon>Methanobacteriati</taxon>
        <taxon>Methanobacteriota</taxon>
        <taxon>Thermococci</taxon>
        <taxon>Thermococcales</taxon>
        <taxon>Thermococcaceae</taxon>
        <taxon>Thermococcus</taxon>
    </lineage>
</organism>
<evidence type="ECO:0000313" key="4">
    <source>
        <dbReference type="Proteomes" id="UP000029980"/>
    </source>
</evidence>
<keyword evidence="2" id="KW-0812">Transmembrane</keyword>
<dbReference type="GeneID" id="25153391"/>
<dbReference type="OrthoDB" id="50443at2157"/>
<accession>A0A097QV01</accession>
<dbReference type="Pfam" id="PF02632">
    <property type="entry name" value="BioY"/>
    <property type="match status" value="1"/>
</dbReference>
<feature type="transmembrane region" description="Helical" evidence="2">
    <location>
        <begin position="107"/>
        <end position="128"/>
    </location>
</feature>
<evidence type="ECO:0000256" key="1">
    <source>
        <dbReference type="PIRNR" id="PIRNR016661"/>
    </source>
</evidence>
<keyword evidence="4" id="KW-1185">Reference proteome</keyword>
<dbReference type="RefSeq" id="WP_050003263.1">
    <property type="nucleotide sequence ID" value="NZ_CP008887.1"/>
</dbReference>
<comment type="similarity">
    <text evidence="1">Belongs to the BioY family.</text>
</comment>
<dbReference type="HOGENOM" id="CLU_077931_3_1_2"/>
<reference evidence="3 4" key="1">
    <citation type="journal article" date="2015" name="Int. J. Syst. Evol. Microbiol.">
        <title>Thermococcus eurythermalis sp. nov., a conditional piezophilic hyperthermophilic archaeon with a wide temperature range isolated from an oil-immersed chimney in the Guaymas Basin.</title>
        <authorList>
            <person name="Zhao W."/>
            <person name="Zeng X."/>
            <person name="Xiao X."/>
        </authorList>
    </citation>
    <scope>NUCLEOTIDE SEQUENCE [LARGE SCALE GENOMIC DNA]</scope>
    <source>
        <strain evidence="3 4">A501</strain>
    </source>
</reference>
<dbReference type="AlphaFoldDB" id="A0A097QV01"/>
<feature type="transmembrane region" description="Helical" evidence="2">
    <location>
        <begin position="140"/>
        <end position="162"/>
    </location>
</feature>
<dbReference type="STRING" id="1505907.TEU_08075"/>
<feature type="transmembrane region" description="Helical" evidence="2">
    <location>
        <begin position="30"/>
        <end position="49"/>
    </location>
</feature>
<gene>
    <name evidence="3" type="ORF">TEU_08075</name>
</gene>
<dbReference type="PANTHER" id="PTHR34295:SF1">
    <property type="entry name" value="BIOTIN TRANSPORTER BIOY"/>
    <property type="match status" value="1"/>
</dbReference>
<keyword evidence="2" id="KW-1133">Transmembrane helix</keyword>
<comment type="subcellular location">
    <subcellularLocation>
        <location evidence="1">Cell membrane</location>
        <topology evidence="1">Multi-pass membrane protein</topology>
    </subcellularLocation>
</comment>
<feature type="transmembrane region" description="Helical" evidence="2">
    <location>
        <begin position="82"/>
        <end position="100"/>
    </location>
</feature>
<dbReference type="GO" id="GO:0005886">
    <property type="term" value="C:plasma membrane"/>
    <property type="evidence" value="ECO:0007669"/>
    <property type="project" value="UniProtKB-SubCell"/>
</dbReference>
<protein>
    <submittedName>
        <fullName evidence="3">Biotin transporter BioY</fullName>
    </submittedName>
</protein>
<sequence>MKAREVALAGLFVALTAVSAQVQIPLGPVPFTLQVLVVLLSGLILGPKLGFVSQALYVLAGAIGLPVFAGFTGGFVHLYGPTGGYLLAFPVAALVAGVFSKGWENPVMWAAGSLLGLGVIYLLGWLRLGLYLGGDFGKAFAVGVLPFVPVDVAKAVLAVGIARAVRMALPWL</sequence>
<feature type="transmembrane region" description="Helical" evidence="2">
    <location>
        <begin position="56"/>
        <end position="76"/>
    </location>
</feature>
<keyword evidence="1" id="KW-0813">Transport</keyword>
<dbReference type="EMBL" id="CP008887">
    <property type="protein sequence ID" value="AIU70288.1"/>
    <property type="molecule type" value="Genomic_DNA"/>
</dbReference>
<evidence type="ECO:0000313" key="3">
    <source>
        <dbReference type="EMBL" id="AIU70288.1"/>
    </source>
</evidence>
<dbReference type="Gene3D" id="1.10.1760.20">
    <property type="match status" value="1"/>
</dbReference>
<name>A0A097QV01_9EURY</name>
<keyword evidence="1" id="KW-1003">Cell membrane</keyword>
<dbReference type="GO" id="GO:0015225">
    <property type="term" value="F:biotin transmembrane transporter activity"/>
    <property type="evidence" value="ECO:0007669"/>
    <property type="project" value="UniProtKB-UniRule"/>
</dbReference>